<protein>
    <submittedName>
        <fullName evidence="2">Yip1 family protein</fullName>
    </submittedName>
</protein>
<feature type="transmembrane region" description="Helical" evidence="1">
    <location>
        <begin position="77"/>
        <end position="98"/>
    </location>
</feature>
<feature type="transmembrane region" description="Helical" evidence="1">
    <location>
        <begin position="169"/>
        <end position="191"/>
    </location>
</feature>
<keyword evidence="1" id="KW-0812">Transmembrane</keyword>
<evidence type="ECO:0000313" key="2">
    <source>
        <dbReference type="EMBL" id="MDT0397851.1"/>
    </source>
</evidence>
<evidence type="ECO:0000313" key="3">
    <source>
        <dbReference type="Proteomes" id="UP001183881"/>
    </source>
</evidence>
<comment type="caution">
    <text evidence="2">The sequence shown here is derived from an EMBL/GenBank/DDBJ whole genome shotgun (WGS) entry which is preliminary data.</text>
</comment>
<organism evidence="2 3">
    <name type="scientific">Streptomyces edwardsiae</name>
    <dbReference type="NCBI Taxonomy" id="3075527"/>
    <lineage>
        <taxon>Bacteria</taxon>
        <taxon>Bacillati</taxon>
        <taxon>Actinomycetota</taxon>
        <taxon>Actinomycetes</taxon>
        <taxon>Kitasatosporales</taxon>
        <taxon>Streptomycetaceae</taxon>
        <taxon>Streptomyces</taxon>
    </lineage>
</organism>
<dbReference type="RefSeq" id="WP_311646677.1">
    <property type="nucleotide sequence ID" value="NZ_JAVRFA010000039.1"/>
</dbReference>
<accession>A0ABU2Q096</accession>
<dbReference type="Proteomes" id="UP001183881">
    <property type="component" value="Unassembled WGS sequence"/>
</dbReference>
<dbReference type="EMBL" id="JAVRFA010000039">
    <property type="protein sequence ID" value="MDT0397851.1"/>
    <property type="molecule type" value="Genomic_DNA"/>
</dbReference>
<keyword evidence="3" id="KW-1185">Reference proteome</keyword>
<feature type="transmembrane region" description="Helical" evidence="1">
    <location>
        <begin position="203"/>
        <end position="222"/>
    </location>
</feature>
<reference evidence="3" key="1">
    <citation type="submission" date="2023-07" db="EMBL/GenBank/DDBJ databases">
        <title>30 novel species of actinomycetes from the DSMZ collection.</title>
        <authorList>
            <person name="Nouioui I."/>
        </authorList>
    </citation>
    <scope>NUCLEOTIDE SEQUENCE [LARGE SCALE GENOMIC DNA]</scope>
    <source>
        <strain evidence="3">DSM 41636</strain>
    </source>
</reference>
<feature type="transmembrane region" description="Helical" evidence="1">
    <location>
        <begin position="142"/>
        <end position="163"/>
    </location>
</feature>
<evidence type="ECO:0000256" key="1">
    <source>
        <dbReference type="SAM" id="Phobius"/>
    </source>
</evidence>
<feature type="transmembrane region" description="Helical" evidence="1">
    <location>
        <begin position="110"/>
        <end position="130"/>
    </location>
</feature>
<keyword evidence="1" id="KW-1133">Transmembrane helix</keyword>
<name>A0ABU2Q096_9ACTN</name>
<keyword evidence="1" id="KW-0472">Membrane</keyword>
<gene>
    <name evidence="2" type="ORF">RM705_24595</name>
</gene>
<proteinExistence type="predicted"/>
<sequence length="484" mass="54270">MRIRPWVIVEAPDSRGLRRVTIGRGTAGSAWSKAELRRMLGRSGYPENMDLDDPASVSWRGGDSGTWPDRPWRRRTVMSLMTAGLLVSMVFGAVIGWPDASGALTFAQRITGVLFVLSGVVQGAAAIAALDHWGRRQFKASGAVVLLGAVIVLATDSLLLFLWLEEREYTHYLFFFMPLWCWSVWALVLLVREKAWRGTPQPRKFAAGVAATALLTAVSLAYSTMYQPAAAPMHFTLEAEFGKAWADRNLPYVHVPLTLRMKNTGGIPVYIINDIYTVRGRAPLYTRGEEDLATEWMRTVGGEGQQEGEAELYVDRLKYTTVSSGRFHDPGSSLDVGQEYSMKRVFQLPRDSRYDTVGVELQIAYMRKDRGKLDVEEFGFAHPTWNRNDRRYYCAPAICGEQIIHRGRVRHNNNLINMTRTPRYVTAVWSPGGRFISSISSLAFDYSGPGDYREERRELERYGAAKARTDAEVSMAELMGSAGI</sequence>